<keyword evidence="1" id="KW-0812">Transmembrane</keyword>
<feature type="transmembrane region" description="Helical" evidence="1">
    <location>
        <begin position="142"/>
        <end position="166"/>
    </location>
</feature>
<feature type="transmembrane region" description="Helical" evidence="1">
    <location>
        <begin position="54"/>
        <end position="75"/>
    </location>
</feature>
<name>A0A1M6TV89_9CLOT</name>
<evidence type="ECO:0000259" key="2">
    <source>
        <dbReference type="PROSITE" id="PS50106"/>
    </source>
</evidence>
<reference evidence="3 4" key="1">
    <citation type="submission" date="2016-11" db="EMBL/GenBank/DDBJ databases">
        <authorList>
            <person name="Jaros S."/>
            <person name="Januszkiewicz K."/>
            <person name="Wedrychowicz H."/>
        </authorList>
    </citation>
    <scope>NUCLEOTIDE SEQUENCE [LARGE SCALE GENOMIC DNA]</scope>
    <source>
        <strain evidence="3 4">DSM 21758</strain>
    </source>
</reference>
<accession>A0A1M6TV89</accession>
<feature type="transmembrane region" description="Helical" evidence="1">
    <location>
        <begin position="108"/>
        <end position="130"/>
    </location>
</feature>
<dbReference type="SUPFAM" id="SSF50156">
    <property type="entry name" value="PDZ domain-like"/>
    <property type="match status" value="1"/>
</dbReference>
<feature type="transmembrane region" description="Helical" evidence="1">
    <location>
        <begin position="216"/>
        <end position="237"/>
    </location>
</feature>
<feature type="transmembrane region" description="Helical" evidence="1">
    <location>
        <begin position="81"/>
        <end position="101"/>
    </location>
</feature>
<dbReference type="EMBL" id="FQZB01000021">
    <property type="protein sequence ID" value="SHK60814.1"/>
    <property type="molecule type" value="Genomic_DNA"/>
</dbReference>
<dbReference type="Pfam" id="PF13180">
    <property type="entry name" value="PDZ_2"/>
    <property type="match status" value="1"/>
</dbReference>
<keyword evidence="1" id="KW-1133">Transmembrane helix</keyword>
<evidence type="ECO:0000313" key="4">
    <source>
        <dbReference type="Proteomes" id="UP000184310"/>
    </source>
</evidence>
<dbReference type="RefSeq" id="WP_072992767.1">
    <property type="nucleotide sequence ID" value="NZ_FQZB01000021.1"/>
</dbReference>
<evidence type="ECO:0000256" key="1">
    <source>
        <dbReference type="SAM" id="Phobius"/>
    </source>
</evidence>
<dbReference type="InterPro" id="IPR036034">
    <property type="entry name" value="PDZ_sf"/>
</dbReference>
<keyword evidence="1" id="KW-0472">Membrane</keyword>
<gene>
    <name evidence="3" type="ORF">SAMN02745163_04123</name>
</gene>
<dbReference type="InterPro" id="IPR001478">
    <property type="entry name" value="PDZ"/>
</dbReference>
<dbReference type="SMART" id="SM00228">
    <property type="entry name" value="PDZ"/>
    <property type="match status" value="1"/>
</dbReference>
<feature type="domain" description="PDZ" evidence="2">
    <location>
        <begin position="311"/>
        <end position="367"/>
    </location>
</feature>
<protein>
    <submittedName>
        <fullName evidence="3">PDZ domain-containing protein</fullName>
    </submittedName>
</protein>
<sequence length="418" mass="46043">MELALYTLRAVAYAIIEPSMALVMLAIGIMFYMQNKKVAAMQRMIIGERLCSPLELTLSQMVLGIFAGTLASLMLTSLGVVFNENSGIEILFIISVLLMLYKPRFFCFSYSAAILGMISIISSIICSNIGQPSPIKVNITSLITFVGILHVVEGLLVMLDGTKGAVPVFTNRDDKIMGGFALKRNWALPIAIIIAGSGYGKVGFDSLPILNSKELILALATAAMTIIPYYGVVGYNTVTFTRTKREKSLQVGFTILVYGAIITLVAQTCRLGLPFEIFAVLITPIAHEGVMILQRNLEAKRKPKFVSDENGVVVLEVSPNSQAYIEGIKSGDRILEINDNKVNSELEVYTAIKQSYMGTSMKIKNSKGEIVDKLFNFDKTKRIGVVLVPLMVKQDDVIDFNAEKFKDVLDKIRKKDEH</sequence>
<evidence type="ECO:0000313" key="3">
    <source>
        <dbReference type="EMBL" id="SHK60814.1"/>
    </source>
</evidence>
<feature type="transmembrane region" description="Helical" evidence="1">
    <location>
        <begin position="12"/>
        <end position="33"/>
    </location>
</feature>
<organism evidence="3 4">
    <name type="scientific">Clostridium cavendishii DSM 21758</name>
    <dbReference type="NCBI Taxonomy" id="1121302"/>
    <lineage>
        <taxon>Bacteria</taxon>
        <taxon>Bacillati</taxon>
        <taxon>Bacillota</taxon>
        <taxon>Clostridia</taxon>
        <taxon>Eubacteriales</taxon>
        <taxon>Clostridiaceae</taxon>
        <taxon>Clostridium</taxon>
    </lineage>
</organism>
<dbReference type="STRING" id="1121302.SAMN02745163_04123"/>
<proteinExistence type="predicted"/>
<feature type="transmembrane region" description="Helical" evidence="1">
    <location>
        <begin position="273"/>
        <end position="293"/>
    </location>
</feature>
<feature type="transmembrane region" description="Helical" evidence="1">
    <location>
        <begin position="186"/>
        <end position="204"/>
    </location>
</feature>
<dbReference type="Gene3D" id="2.30.42.10">
    <property type="match status" value="1"/>
</dbReference>
<dbReference type="Proteomes" id="UP000184310">
    <property type="component" value="Unassembled WGS sequence"/>
</dbReference>
<keyword evidence="4" id="KW-1185">Reference proteome</keyword>
<feature type="transmembrane region" description="Helical" evidence="1">
    <location>
        <begin position="249"/>
        <end position="267"/>
    </location>
</feature>
<dbReference type="AlphaFoldDB" id="A0A1M6TV89"/>
<dbReference type="PROSITE" id="PS50106">
    <property type="entry name" value="PDZ"/>
    <property type="match status" value="1"/>
</dbReference>
<dbReference type="OrthoDB" id="198399at2"/>